<feature type="domain" description="PepSY" evidence="2">
    <location>
        <begin position="80"/>
        <end position="127"/>
    </location>
</feature>
<dbReference type="EMBL" id="CCXS01000001">
    <property type="protein sequence ID" value="CEG21257.1"/>
    <property type="molecule type" value="Genomic_DNA"/>
</dbReference>
<feature type="transmembrane region" description="Helical" evidence="1">
    <location>
        <begin position="204"/>
        <end position="224"/>
    </location>
</feature>
<dbReference type="Pfam" id="PF03929">
    <property type="entry name" value="PepSY_TM"/>
    <property type="match status" value="1"/>
</dbReference>
<accession>A0A098EHG3</accession>
<keyword evidence="1" id="KW-0472">Membrane</keyword>
<keyword evidence="4" id="KW-1185">Reference proteome</keyword>
<feature type="transmembrane region" description="Helical" evidence="1">
    <location>
        <begin position="31"/>
        <end position="53"/>
    </location>
</feature>
<dbReference type="AlphaFoldDB" id="A0A098EHG3"/>
<evidence type="ECO:0000313" key="3">
    <source>
        <dbReference type="EMBL" id="CEG21257.1"/>
    </source>
</evidence>
<protein>
    <submittedName>
        <fullName evidence="3">PepSY-associated TM helix</fullName>
    </submittedName>
</protein>
<dbReference type="InterPro" id="IPR025711">
    <property type="entry name" value="PepSY"/>
</dbReference>
<keyword evidence="1" id="KW-0812">Transmembrane</keyword>
<feature type="transmembrane region" description="Helical" evidence="1">
    <location>
        <begin position="417"/>
        <end position="442"/>
    </location>
</feature>
<dbReference type="InterPro" id="IPR005625">
    <property type="entry name" value="PepSY-ass_TM"/>
</dbReference>
<sequence length="459" mass="50899">MEENKEQKGIAGAQKSSKNNQLHKTIWRWHFYAGIIFAPILVLLAVTGSVYLFKAEIENVLYADYYQVEPQGEQVSVSMQLEEVQALYPGAIVTKYRPGEDEARSNEVTVSSNGESLTVFMDPYTGKSVGELKDDDRIMDKIEEIHGELMAGKIGDRIVELAACWTIVLMATGFFLWFPKKRKGFGGVLFPRFGKGSKILRRDLHAVPAFWLTGGLLFLVMTGLPWSGFWGTNFQAIITNSGEGYPPSVWIGDAPSSDIETQEIAEVPWAAETLDVPLSSVQGLIPMPIDKVVGIADQQGIYPGYSIFIPQEQDGVYTLSVFPPKAQDEATMHIDQYSGAVLADYRYDNYGIIGKIVAWGITLHKGSQFGLVNQLISLAICLGVIFTVFTGIYLWWKRKPNKGSGAPKAPAIFKTKPFLALMIVLGILFPLVGLSILIVWLVDWAIIQRVPAVKRWLNA</sequence>
<dbReference type="Proteomes" id="UP000043699">
    <property type="component" value="Unassembled WGS sequence"/>
</dbReference>
<name>A0A098EHG3_9BACL</name>
<feature type="transmembrane region" description="Helical" evidence="1">
    <location>
        <begin position="375"/>
        <end position="396"/>
    </location>
</feature>
<evidence type="ECO:0000256" key="1">
    <source>
        <dbReference type="SAM" id="Phobius"/>
    </source>
</evidence>
<evidence type="ECO:0000259" key="2">
    <source>
        <dbReference type="Pfam" id="PF03413"/>
    </source>
</evidence>
<dbReference type="PANTHER" id="PTHR34219">
    <property type="entry name" value="IRON-REGULATED INNER MEMBRANE PROTEIN-RELATED"/>
    <property type="match status" value="1"/>
</dbReference>
<proteinExistence type="predicted"/>
<dbReference type="RefSeq" id="WP_052649634.1">
    <property type="nucleotide sequence ID" value="NZ_CCXS01000001.1"/>
</dbReference>
<dbReference type="PANTHER" id="PTHR34219:SF1">
    <property type="entry name" value="PEPSY DOMAIN-CONTAINING PROTEIN"/>
    <property type="match status" value="1"/>
</dbReference>
<organism evidence="3 4">
    <name type="scientific">Planococcus massiliensis</name>
    <dbReference type="NCBI Taxonomy" id="1499687"/>
    <lineage>
        <taxon>Bacteria</taxon>
        <taxon>Bacillati</taxon>
        <taxon>Bacillota</taxon>
        <taxon>Bacilli</taxon>
        <taxon>Bacillales</taxon>
        <taxon>Caryophanaceae</taxon>
        <taxon>Planococcus</taxon>
    </lineage>
</organism>
<evidence type="ECO:0000313" key="4">
    <source>
        <dbReference type="Proteomes" id="UP000043699"/>
    </source>
</evidence>
<dbReference type="Pfam" id="PF03413">
    <property type="entry name" value="PepSY"/>
    <property type="match status" value="1"/>
</dbReference>
<keyword evidence="1" id="KW-1133">Transmembrane helix</keyword>
<gene>
    <name evidence="3" type="ORF">BN1080_00163</name>
</gene>
<reference evidence="3 4" key="1">
    <citation type="submission" date="2014-09" db="EMBL/GenBank/DDBJ databases">
        <authorList>
            <person name="Urmite Genomes Urmite Genomes"/>
        </authorList>
    </citation>
    <scope>NUCLEOTIDE SEQUENCE [LARGE SCALE GENOMIC DNA]</scope>
    <source>
        <strain evidence="3 4">ES2</strain>
    </source>
</reference>
<dbReference type="OrthoDB" id="111691at2"/>
<dbReference type="STRING" id="1499687.BN1080_00163"/>
<feature type="transmembrane region" description="Helical" evidence="1">
    <location>
        <begin position="158"/>
        <end position="178"/>
    </location>
</feature>